<reference evidence="3 4" key="1">
    <citation type="submission" date="2015-01" db="EMBL/GenBank/DDBJ databases">
        <title>The Genome Sequence of Exophiala xenobiotica CBS118157.</title>
        <authorList>
            <consortium name="The Broad Institute Genomics Platform"/>
            <person name="Cuomo C."/>
            <person name="de Hoog S."/>
            <person name="Gorbushina A."/>
            <person name="Stielow B."/>
            <person name="Teixiera M."/>
            <person name="Abouelleil A."/>
            <person name="Chapman S.B."/>
            <person name="Priest M."/>
            <person name="Young S.K."/>
            <person name="Wortman J."/>
            <person name="Nusbaum C."/>
            <person name="Birren B."/>
        </authorList>
    </citation>
    <scope>NUCLEOTIDE SEQUENCE [LARGE SCALE GENOMIC DNA]</scope>
    <source>
        <strain evidence="3 4">CBS 118157</strain>
    </source>
</reference>
<dbReference type="AlphaFoldDB" id="A0A0D2EI74"/>
<evidence type="ECO:0000256" key="1">
    <source>
        <dbReference type="SAM" id="MobiDB-lite"/>
    </source>
</evidence>
<dbReference type="OrthoDB" id="630188at2759"/>
<evidence type="ECO:0000313" key="4">
    <source>
        <dbReference type="Proteomes" id="UP000054342"/>
    </source>
</evidence>
<dbReference type="GO" id="GO:0016787">
    <property type="term" value="F:hydrolase activity"/>
    <property type="evidence" value="ECO:0007669"/>
    <property type="project" value="InterPro"/>
</dbReference>
<dbReference type="HOGENOM" id="CLU_041441_2_0_1"/>
<organism evidence="3 4">
    <name type="scientific">Exophiala xenobiotica</name>
    <dbReference type="NCBI Taxonomy" id="348802"/>
    <lineage>
        <taxon>Eukaryota</taxon>
        <taxon>Fungi</taxon>
        <taxon>Dikarya</taxon>
        <taxon>Ascomycota</taxon>
        <taxon>Pezizomycotina</taxon>
        <taxon>Eurotiomycetes</taxon>
        <taxon>Chaetothyriomycetidae</taxon>
        <taxon>Chaetothyriales</taxon>
        <taxon>Herpotrichiellaceae</taxon>
        <taxon>Exophiala</taxon>
    </lineage>
</organism>
<dbReference type="EMBL" id="KN847320">
    <property type="protein sequence ID" value="KIW55083.1"/>
    <property type="molecule type" value="Genomic_DNA"/>
</dbReference>
<dbReference type="InterPro" id="IPR029052">
    <property type="entry name" value="Metallo-depent_PP-like"/>
</dbReference>
<dbReference type="Gene3D" id="3.60.21.10">
    <property type="match status" value="1"/>
</dbReference>
<accession>A0A0D2EI74</accession>
<protein>
    <recommendedName>
        <fullName evidence="2">Calcineurin-like phosphoesterase domain-containing protein</fullName>
    </recommendedName>
</protein>
<dbReference type="InterPro" id="IPR004843">
    <property type="entry name" value="Calcineurin-like_PHP"/>
</dbReference>
<dbReference type="SUPFAM" id="SSF56300">
    <property type="entry name" value="Metallo-dependent phosphatases"/>
    <property type="match status" value="1"/>
</dbReference>
<keyword evidence="4" id="KW-1185">Reference proteome</keyword>
<dbReference type="InterPro" id="IPR051693">
    <property type="entry name" value="UPF0046_metallophosphoest"/>
</dbReference>
<feature type="region of interest" description="Disordered" evidence="1">
    <location>
        <begin position="123"/>
        <end position="146"/>
    </location>
</feature>
<feature type="domain" description="Calcineurin-like phosphoesterase" evidence="2">
    <location>
        <begin position="17"/>
        <end position="64"/>
    </location>
</feature>
<dbReference type="Pfam" id="PF00149">
    <property type="entry name" value="Metallophos"/>
    <property type="match status" value="1"/>
</dbReference>
<evidence type="ECO:0000313" key="3">
    <source>
        <dbReference type="EMBL" id="KIW55083.1"/>
    </source>
</evidence>
<sequence length="298" mass="33368">MSDTHGADFSPENRPYQHADVALHCGDLTDGSKLVEFRSTLNMLHSIEAPLKLVIAGNHDFTMDIAACESKVAEAIPPLEPEFVAREYGILGQARQLFDDARHGGISIYALLRRMGLPISPKPWPSFRHQRRNRHRHHPRPSEGIMDYTYGRERAGCSDLFAAVARARPRIHCFGQIHEGLGAKLGTWKHSGSGSDNGADKPPNHFTAIDNENSPVIEKLAGLRRSTMDSDEMAQEKRVKLERLRQSRCATTSHCTHDEYPLQVGRQTLFINASITGGEDIVQRPWLVDIELPKRAEI</sequence>
<dbReference type="GeneID" id="25329301"/>
<evidence type="ECO:0000259" key="2">
    <source>
        <dbReference type="Pfam" id="PF00149"/>
    </source>
</evidence>
<dbReference type="RefSeq" id="XP_013315667.1">
    <property type="nucleotide sequence ID" value="XM_013460213.1"/>
</dbReference>
<feature type="compositionally biased region" description="Basic residues" evidence="1">
    <location>
        <begin position="128"/>
        <end position="139"/>
    </location>
</feature>
<proteinExistence type="predicted"/>
<dbReference type="PANTHER" id="PTHR12905:SF0">
    <property type="entry name" value="CALCINEURIN-LIKE PHOSPHOESTERASE DOMAIN-CONTAINING PROTEIN"/>
    <property type="match status" value="1"/>
</dbReference>
<gene>
    <name evidence="3" type="ORF">PV05_07393</name>
</gene>
<feature type="region of interest" description="Disordered" evidence="1">
    <location>
        <begin position="191"/>
        <end position="210"/>
    </location>
</feature>
<dbReference type="PANTHER" id="PTHR12905">
    <property type="entry name" value="METALLOPHOSPHOESTERASE"/>
    <property type="match status" value="1"/>
</dbReference>
<name>A0A0D2EI74_9EURO</name>
<dbReference type="Proteomes" id="UP000054342">
    <property type="component" value="Unassembled WGS sequence"/>
</dbReference>